<dbReference type="SMART" id="SM00934">
    <property type="entry name" value="OMPdecase"/>
    <property type="match status" value="1"/>
</dbReference>
<dbReference type="AlphaFoldDB" id="A0A2G9WX80"/>
<evidence type="ECO:0000256" key="1">
    <source>
        <dbReference type="ARBA" id="ARBA00000718"/>
    </source>
</evidence>
<dbReference type="PANTHER" id="PTHR35039">
    <property type="entry name" value="3-KETO-L-GULONATE-6-PHOSPHATE DECARBOXYLASE SGBH-RELATED"/>
    <property type="match status" value="1"/>
</dbReference>
<keyword evidence="6" id="KW-0119">Carbohydrate metabolism</keyword>
<feature type="domain" description="Orotidine 5'-phosphate decarboxylase" evidence="7">
    <location>
        <begin position="2"/>
        <end position="203"/>
    </location>
</feature>
<dbReference type="InterPro" id="IPR013785">
    <property type="entry name" value="Aldolase_TIM"/>
</dbReference>
<dbReference type="EC" id="4.1.2.43" evidence="4"/>
<reference evidence="8 9" key="1">
    <citation type="submission" date="2017-08" db="EMBL/GenBank/DDBJ databases">
        <title>Pleomorphomonas carboxidotrophicus sp. nov., a new mesophilic hydrogenogenic carboxidotroph.</title>
        <authorList>
            <person name="Esquivel-Elizondo S."/>
            <person name="Krajmalnik-Brown R."/>
            <person name="Maldonado J."/>
        </authorList>
    </citation>
    <scope>NUCLEOTIDE SEQUENCE [LARGE SCALE GENOMIC DNA]</scope>
    <source>
        <strain evidence="8 9">SVCO-16</strain>
    </source>
</reference>
<evidence type="ECO:0000256" key="5">
    <source>
        <dbReference type="ARBA" id="ARBA00023239"/>
    </source>
</evidence>
<protein>
    <recommendedName>
        <fullName evidence="4">3-hexulose-6-phosphate synthase</fullName>
        <ecNumber evidence="4">4.1.2.43</ecNumber>
    </recommendedName>
</protein>
<dbReference type="Proteomes" id="UP000231070">
    <property type="component" value="Unassembled WGS sequence"/>
</dbReference>
<dbReference type="EMBL" id="NQVN01000005">
    <property type="protein sequence ID" value="PIO99325.1"/>
    <property type="molecule type" value="Genomic_DNA"/>
</dbReference>
<comment type="pathway">
    <text evidence="2">One-carbon metabolism; formaldehyde assimilation via RuMP pathway; D-fructose 6-phosphate from D-ribulose 5-phosphate and formaldehyde: step 1/2.</text>
</comment>
<evidence type="ECO:0000313" key="8">
    <source>
        <dbReference type="EMBL" id="PIO99325.1"/>
    </source>
</evidence>
<evidence type="ECO:0000259" key="7">
    <source>
        <dbReference type="SMART" id="SM00934"/>
    </source>
</evidence>
<dbReference type="InterPro" id="IPR017553">
    <property type="entry name" value="3-hexulose-6-phosphate_synth"/>
</dbReference>
<dbReference type="NCBIfam" id="TIGR03128">
    <property type="entry name" value="RuMP_HxlA"/>
    <property type="match status" value="1"/>
</dbReference>
<dbReference type="PANTHER" id="PTHR35039:SF3">
    <property type="entry name" value="3-KETO-L-GULONATE-6-PHOSPHATE DECARBOXYLASE SGBH-RELATED"/>
    <property type="match status" value="1"/>
</dbReference>
<keyword evidence="5" id="KW-0456">Lyase</keyword>
<keyword evidence="9" id="KW-1185">Reference proteome</keyword>
<comment type="similarity">
    <text evidence="3">Belongs to the HPS/KGPDC family. HPS subfamily.</text>
</comment>
<dbReference type="Gene3D" id="3.20.20.70">
    <property type="entry name" value="Aldolase class I"/>
    <property type="match status" value="1"/>
</dbReference>
<dbReference type="SUPFAM" id="SSF51366">
    <property type="entry name" value="Ribulose-phoshate binding barrel"/>
    <property type="match status" value="1"/>
</dbReference>
<sequence length="216" mass="23252">MKLQLALDDITIDEAVALIDRVRPFIDIVEVGTPFLIEDGLRPVRDFRARYPDLPVLADVKIMDAGHYEARQAFAAGAAYVTVLGVTDLLTVKGCLDVAADFGGTVIADMICVADLPDRIRRLEDLGIKALAVHTGVDQQAAGRTPADELKVMKEVARQSELFVAGGITPATISQYIRLGADVAIVGGGIRHAADPAKAAEELARLAHRETKEREE</sequence>
<dbReference type="GO" id="GO:0004590">
    <property type="term" value="F:orotidine-5'-phosphate decarboxylase activity"/>
    <property type="evidence" value="ECO:0007669"/>
    <property type="project" value="InterPro"/>
</dbReference>
<evidence type="ECO:0000256" key="3">
    <source>
        <dbReference type="ARBA" id="ARBA00006350"/>
    </source>
</evidence>
<comment type="caution">
    <text evidence="8">The sequence shown here is derived from an EMBL/GenBank/DDBJ whole genome shotgun (WGS) entry which is preliminary data.</text>
</comment>
<dbReference type="RefSeq" id="WP_100080482.1">
    <property type="nucleotide sequence ID" value="NZ_NQVN01000005.1"/>
</dbReference>
<name>A0A2G9WX80_9HYPH</name>
<organism evidence="8 9">
    <name type="scientific">Pleomorphomonas carboxyditropha</name>
    <dbReference type="NCBI Taxonomy" id="2023338"/>
    <lineage>
        <taxon>Bacteria</taxon>
        <taxon>Pseudomonadati</taxon>
        <taxon>Pseudomonadota</taxon>
        <taxon>Alphaproteobacteria</taxon>
        <taxon>Hyphomicrobiales</taxon>
        <taxon>Pleomorphomonadaceae</taxon>
        <taxon>Pleomorphomonas</taxon>
    </lineage>
</organism>
<dbReference type="OrthoDB" id="7943715at2"/>
<dbReference type="GO" id="GO:0033982">
    <property type="term" value="F:3-dehydro-L-gulonate-6-phosphate decarboxylase activity"/>
    <property type="evidence" value="ECO:0007669"/>
    <property type="project" value="TreeGrafter"/>
</dbReference>
<dbReference type="InterPro" id="IPR011060">
    <property type="entry name" value="RibuloseP-bd_barrel"/>
</dbReference>
<accession>A0A2G9WX80</accession>
<dbReference type="Pfam" id="PF00215">
    <property type="entry name" value="OMPdecase"/>
    <property type="match status" value="1"/>
</dbReference>
<dbReference type="FunFam" id="3.20.20.70:FF:000022">
    <property type="entry name" value="3-keto-L-gulonate-6-phosphate decarboxylase UlaD"/>
    <property type="match status" value="1"/>
</dbReference>
<dbReference type="GO" id="GO:0019854">
    <property type="term" value="P:L-ascorbic acid catabolic process"/>
    <property type="evidence" value="ECO:0007669"/>
    <property type="project" value="TreeGrafter"/>
</dbReference>
<gene>
    <name evidence="8" type="ORF">CJ014_10750</name>
</gene>
<evidence type="ECO:0000313" key="9">
    <source>
        <dbReference type="Proteomes" id="UP000231070"/>
    </source>
</evidence>
<evidence type="ECO:0000256" key="6">
    <source>
        <dbReference type="ARBA" id="ARBA00023277"/>
    </source>
</evidence>
<dbReference type="GO" id="GO:0043801">
    <property type="term" value="F:hexulose-6-phosphate synthase activity"/>
    <property type="evidence" value="ECO:0007669"/>
    <property type="project" value="UniProtKB-EC"/>
</dbReference>
<dbReference type="InterPro" id="IPR001754">
    <property type="entry name" value="OMPdeCOase_dom"/>
</dbReference>
<dbReference type="GO" id="GO:0006207">
    <property type="term" value="P:'de novo' pyrimidine nucleobase biosynthetic process"/>
    <property type="evidence" value="ECO:0007669"/>
    <property type="project" value="InterPro"/>
</dbReference>
<comment type="catalytic activity">
    <reaction evidence="1">
        <text>D-ribulose 5-phosphate + formaldehyde = D-arabino-hex-3-ulose 6-phosphate</text>
        <dbReference type="Rhea" id="RHEA:25201"/>
        <dbReference type="ChEBI" id="CHEBI:16842"/>
        <dbReference type="ChEBI" id="CHEBI:58121"/>
        <dbReference type="ChEBI" id="CHEBI:58542"/>
        <dbReference type="EC" id="4.1.2.43"/>
    </reaction>
</comment>
<proteinExistence type="inferred from homology"/>
<evidence type="ECO:0000256" key="4">
    <source>
        <dbReference type="ARBA" id="ARBA00012890"/>
    </source>
</evidence>
<evidence type="ECO:0000256" key="2">
    <source>
        <dbReference type="ARBA" id="ARBA00005014"/>
    </source>
</evidence>